<evidence type="ECO:0000313" key="3">
    <source>
        <dbReference type="Proteomes" id="UP000004095"/>
    </source>
</evidence>
<dbReference type="EMBL" id="AAWS01000006">
    <property type="protein sequence ID" value="EAY30504.1"/>
    <property type="molecule type" value="Genomic_DNA"/>
</dbReference>
<comment type="caution">
    <text evidence="2">The sequence shown here is derived from an EMBL/GenBank/DDBJ whole genome shotgun (WGS) entry which is preliminary data.</text>
</comment>
<feature type="transmembrane region" description="Helical" evidence="1">
    <location>
        <begin position="65"/>
        <end position="86"/>
    </location>
</feature>
<evidence type="ECO:0000256" key="1">
    <source>
        <dbReference type="SAM" id="Phobius"/>
    </source>
</evidence>
<keyword evidence="1" id="KW-0812">Transmembrane</keyword>
<name>A1ZG87_MICM2</name>
<dbReference type="RefSeq" id="WP_002694739.1">
    <property type="nucleotide sequence ID" value="NZ_AAWS01000006.1"/>
</dbReference>
<feature type="transmembrane region" description="Helical" evidence="1">
    <location>
        <begin position="12"/>
        <end position="45"/>
    </location>
</feature>
<feature type="transmembrane region" description="Helical" evidence="1">
    <location>
        <begin position="95"/>
        <end position="114"/>
    </location>
</feature>
<organism evidence="2 3">
    <name type="scientific">Microscilla marina ATCC 23134</name>
    <dbReference type="NCBI Taxonomy" id="313606"/>
    <lineage>
        <taxon>Bacteria</taxon>
        <taxon>Pseudomonadati</taxon>
        <taxon>Bacteroidota</taxon>
        <taxon>Cytophagia</taxon>
        <taxon>Cytophagales</taxon>
        <taxon>Microscillaceae</taxon>
        <taxon>Microscilla</taxon>
    </lineage>
</organism>
<keyword evidence="3" id="KW-1185">Reference proteome</keyword>
<sequence>MKPFILTEFIFILLSITGFVLKIALVFWGTPVLIIGLLGLSLIYFRQGLRPALLNDQPTAASDRFFIPLYKLGYLLFAINTLGVLFKSMLWDTRFLGFSMFILMAYTIFIAAQVLKGKFFFKKLLIKSIFIATLALTFYQTPLSKLIQLYYRDQPEFAQKFIEYRENPQNEVKKKNYLEARKKMLNKNAKK</sequence>
<keyword evidence="1" id="KW-0472">Membrane</keyword>
<accession>A1ZG87</accession>
<keyword evidence="1" id="KW-1133">Transmembrane helix</keyword>
<reference evidence="2 3" key="1">
    <citation type="submission" date="2007-01" db="EMBL/GenBank/DDBJ databases">
        <authorList>
            <person name="Haygood M."/>
            <person name="Podell S."/>
            <person name="Anderson C."/>
            <person name="Hopkinson B."/>
            <person name="Roe K."/>
            <person name="Barbeau K."/>
            <person name="Gaasterland T."/>
            <person name="Ferriera S."/>
            <person name="Johnson J."/>
            <person name="Kravitz S."/>
            <person name="Beeson K."/>
            <person name="Sutton G."/>
            <person name="Rogers Y.-H."/>
            <person name="Friedman R."/>
            <person name="Frazier M."/>
            <person name="Venter J.C."/>
        </authorList>
    </citation>
    <scope>NUCLEOTIDE SEQUENCE [LARGE SCALE GENOMIC DNA]</scope>
    <source>
        <strain evidence="2 3">ATCC 23134</strain>
    </source>
</reference>
<proteinExistence type="predicted"/>
<dbReference type="Proteomes" id="UP000004095">
    <property type="component" value="Unassembled WGS sequence"/>
</dbReference>
<protein>
    <submittedName>
        <fullName evidence="2">Uncharacterized protein</fullName>
    </submittedName>
</protein>
<dbReference type="AlphaFoldDB" id="A1ZG87"/>
<evidence type="ECO:0000313" key="2">
    <source>
        <dbReference type="EMBL" id="EAY30504.1"/>
    </source>
</evidence>
<gene>
    <name evidence="2" type="ORF">M23134_03140</name>
</gene>